<gene>
    <name evidence="4" type="ORF">KI387_034368</name>
</gene>
<feature type="non-terminal residue" evidence="4">
    <location>
        <position position="1"/>
    </location>
</feature>
<comment type="caution">
    <text evidence="4">The sequence shown here is derived from an EMBL/GenBank/DDBJ whole genome shotgun (WGS) entry which is preliminary data.</text>
</comment>
<dbReference type="OMA" id="WATGGAM"/>
<dbReference type="Proteomes" id="UP000824469">
    <property type="component" value="Unassembled WGS sequence"/>
</dbReference>
<feature type="domain" description="NmrA-like" evidence="3">
    <location>
        <begin position="4"/>
        <end position="302"/>
    </location>
</feature>
<sequence length="311" mass="34874">MSEKNKILIIGATGYLGKYMVNASVSLGYPTYAFVRPSSASPSSSKSELLQQFRDNGIHILQGYLDDHNSLVDAFKQVDIVISAVAAPQHLDQHKIIKAIKEAGNIKRFLPSEYANEVGRFEALPPYQRMNDGKREIRRAVKEARIPHTIVAANCLGAYFVDFLLHPREKPQPEELLMYGDGHTKAVLNLEDDVATIVIKVANDPRTLNKLVIIKPFCNTISQSELVSLWEKKTGLNLKRNVITEAEMIKQSETLPLPQNLSAAILHSIFIQGDQTNFEVGEDSEASELYPDYKFTSIDEYLDICVDNPRE</sequence>
<dbReference type="InterPro" id="IPR050608">
    <property type="entry name" value="NmrA-type/Isoflavone_red_sf"/>
</dbReference>
<dbReference type="CDD" id="cd05259">
    <property type="entry name" value="PCBER_SDR_a"/>
    <property type="match status" value="1"/>
</dbReference>
<dbReference type="GO" id="GO:0016491">
    <property type="term" value="F:oxidoreductase activity"/>
    <property type="evidence" value="ECO:0007669"/>
    <property type="project" value="UniProtKB-KW"/>
</dbReference>
<dbReference type="InterPro" id="IPR045312">
    <property type="entry name" value="PCBER-like"/>
</dbReference>
<dbReference type="AlphaFoldDB" id="A0AA38BZY5"/>
<proteinExistence type="predicted"/>
<name>A0AA38BZY5_TAXCH</name>
<evidence type="ECO:0000256" key="1">
    <source>
        <dbReference type="ARBA" id="ARBA00022857"/>
    </source>
</evidence>
<accession>A0AA38BZY5</accession>
<evidence type="ECO:0000256" key="2">
    <source>
        <dbReference type="ARBA" id="ARBA00023002"/>
    </source>
</evidence>
<evidence type="ECO:0000313" key="4">
    <source>
        <dbReference type="EMBL" id="KAH9290251.1"/>
    </source>
</evidence>
<dbReference type="EMBL" id="JAHRHJ020003813">
    <property type="protein sequence ID" value="KAH9290251.1"/>
    <property type="molecule type" value="Genomic_DNA"/>
</dbReference>
<dbReference type="PANTHER" id="PTHR43349">
    <property type="entry name" value="PINORESINOL REDUCTASE-RELATED"/>
    <property type="match status" value="1"/>
</dbReference>
<protein>
    <recommendedName>
        <fullName evidence="3">NmrA-like domain-containing protein</fullName>
    </recommendedName>
</protein>
<keyword evidence="1" id="KW-0521">NADP</keyword>
<dbReference type="Pfam" id="PF05368">
    <property type="entry name" value="NmrA"/>
    <property type="match status" value="1"/>
</dbReference>
<dbReference type="PANTHER" id="PTHR43349:SF43">
    <property type="entry name" value="ISOEUGENOL SYNTHASE 1-LIKE"/>
    <property type="match status" value="1"/>
</dbReference>
<evidence type="ECO:0000313" key="5">
    <source>
        <dbReference type="Proteomes" id="UP000824469"/>
    </source>
</evidence>
<dbReference type="InterPro" id="IPR008030">
    <property type="entry name" value="NmrA-like"/>
</dbReference>
<dbReference type="SUPFAM" id="SSF51735">
    <property type="entry name" value="NAD(P)-binding Rossmann-fold domains"/>
    <property type="match status" value="1"/>
</dbReference>
<dbReference type="Gene3D" id="3.90.25.10">
    <property type="entry name" value="UDP-galactose 4-epimerase, domain 1"/>
    <property type="match status" value="1"/>
</dbReference>
<evidence type="ECO:0000259" key="3">
    <source>
        <dbReference type="Pfam" id="PF05368"/>
    </source>
</evidence>
<organism evidence="4 5">
    <name type="scientific">Taxus chinensis</name>
    <name type="common">Chinese yew</name>
    <name type="synonym">Taxus wallichiana var. chinensis</name>
    <dbReference type="NCBI Taxonomy" id="29808"/>
    <lineage>
        <taxon>Eukaryota</taxon>
        <taxon>Viridiplantae</taxon>
        <taxon>Streptophyta</taxon>
        <taxon>Embryophyta</taxon>
        <taxon>Tracheophyta</taxon>
        <taxon>Spermatophyta</taxon>
        <taxon>Pinopsida</taxon>
        <taxon>Pinidae</taxon>
        <taxon>Conifers II</taxon>
        <taxon>Cupressales</taxon>
        <taxon>Taxaceae</taxon>
        <taxon>Taxus</taxon>
    </lineage>
</organism>
<keyword evidence="2" id="KW-0560">Oxidoreductase</keyword>
<dbReference type="Gene3D" id="3.40.50.720">
    <property type="entry name" value="NAD(P)-binding Rossmann-like Domain"/>
    <property type="match status" value="1"/>
</dbReference>
<dbReference type="InterPro" id="IPR036291">
    <property type="entry name" value="NAD(P)-bd_dom_sf"/>
</dbReference>
<reference evidence="4 5" key="1">
    <citation type="journal article" date="2021" name="Nat. Plants">
        <title>The Taxus genome provides insights into paclitaxel biosynthesis.</title>
        <authorList>
            <person name="Xiong X."/>
            <person name="Gou J."/>
            <person name="Liao Q."/>
            <person name="Li Y."/>
            <person name="Zhou Q."/>
            <person name="Bi G."/>
            <person name="Li C."/>
            <person name="Du R."/>
            <person name="Wang X."/>
            <person name="Sun T."/>
            <person name="Guo L."/>
            <person name="Liang H."/>
            <person name="Lu P."/>
            <person name="Wu Y."/>
            <person name="Zhang Z."/>
            <person name="Ro D.K."/>
            <person name="Shang Y."/>
            <person name="Huang S."/>
            <person name="Yan J."/>
        </authorList>
    </citation>
    <scope>NUCLEOTIDE SEQUENCE [LARGE SCALE GENOMIC DNA]</scope>
    <source>
        <strain evidence="4">Ta-2019</strain>
    </source>
</reference>
<keyword evidence="5" id="KW-1185">Reference proteome</keyword>